<dbReference type="InterPro" id="IPR011010">
    <property type="entry name" value="DNA_brk_join_enz"/>
</dbReference>
<dbReference type="GO" id="GO:0003677">
    <property type="term" value="F:DNA binding"/>
    <property type="evidence" value="ECO:0007669"/>
    <property type="project" value="UniProtKB-KW"/>
</dbReference>
<evidence type="ECO:0000256" key="3">
    <source>
        <dbReference type="ARBA" id="ARBA00023172"/>
    </source>
</evidence>
<dbReference type="AlphaFoldDB" id="A0A923LED3"/>
<dbReference type="InterPro" id="IPR050090">
    <property type="entry name" value="Tyrosine_recombinase_XerCD"/>
</dbReference>
<sequence>MASIIKRKKAYSVVYNYIDENGETKQKWETWHTHKEALKRKAEVENQINTGTFLPPNNQKVSDFLYDFVSTYGAKQWGVSMYDSQTALIANYINPIIGDMEVQAITPRVVDKYIQTLQKTPPVCKRNRKPKTEFISNQNIEKIIKLLRCAFKQAVRWELIAKNPFENTVLPKTEYKKRDIWDADTIRIALDQCTDSKLYVAMNLAFACSLRMGEILGLTWKNVHIEDENIAADNAYVYIEAELIRASKQAIEMIGEKDIFHIFTPLMPNTSTRLILKKPKTKSSERKVWLPKTVAYILREWKKAQDELKSFLGEEYQDYDLVVALPNGRPCENRIIEKEFSLLKEKAGLPNVVFHSLRHSSTTYKLKLNHGDLKATQGDTGHAEIDMITKVYAHILDEDRKINAQKFESAFYANPDLRNVKPPQEPEQPQAQTLDLAALVEQLQKSPELASTLAALLTAQKAG</sequence>
<dbReference type="PROSITE" id="PS51898">
    <property type="entry name" value="TYR_RECOMBINASE"/>
    <property type="match status" value="1"/>
</dbReference>
<dbReference type="RefSeq" id="WP_166462229.1">
    <property type="nucleotide sequence ID" value="NZ_JACOOR010000011.1"/>
</dbReference>
<protein>
    <submittedName>
        <fullName evidence="5">Site-specific integrase</fullName>
    </submittedName>
</protein>
<name>A0A923LED3_9FIRM</name>
<evidence type="ECO:0000259" key="4">
    <source>
        <dbReference type="PROSITE" id="PS51898"/>
    </source>
</evidence>
<dbReference type="GO" id="GO:0006310">
    <property type="term" value="P:DNA recombination"/>
    <property type="evidence" value="ECO:0007669"/>
    <property type="project" value="UniProtKB-KW"/>
</dbReference>
<gene>
    <name evidence="5" type="ORF">H8S44_15290</name>
</gene>
<dbReference type="Pfam" id="PF14657">
    <property type="entry name" value="Arm-DNA-bind_4"/>
    <property type="match status" value="1"/>
</dbReference>
<dbReference type="GeneID" id="97191457"/>
<dbReference type="InterPro" id="IPR013762">
    <property type="entry name" value="Integrase-like_cat_sf"/>
</dbReference>
<dbReference type="InterPro" id="IPR002104">
    <property type="entry name" value="Integrase_catalytic"/>
</dbReference>
<evidence type="ECO:0000256" key="2">
    <source>
        <dbReference type="ARBA" id="ARBA00023125"/>
    </source>
</evidence>
<dbReference type="PANTHER" id="PTHR30349:SF64">
    <property type="entry name" value="PROPHAGE INTEGRASE INTD-RELATED"/>
    <property type="match status" value="1"/>
</dbReference>
<dbReference type="CDD" id="cd01189">
    <property type="entry name" value="INT_ICEBs1_C_like"/>
    <property type="match status" value="1"/>
</dbReference>
<evidence type="ECO:0000256" key="1">
    <source>
        <dbReference type="ARBA" id="ARBA00008857"/>
    </source>
</evidence>
<dbReference type="EMBL" id="JACOOR010000011">
    <property type="protein sequence ID" value="MBC5661116.1"/>
    <property type="molecule type" value="Genomic_DNA"/>
</dbReference>
<evidence type="ECO:0000313" key="6">
    <source>
        <dbReference type="Proteomes" id="UP000649345"/>
    </source>
</evidence>
<dbReference type="Gene3D" id="1.10.443.10">
    <property type="entry name" value="Intergrase catalytic core"/>
    <property type="match status" value="1"/>
</dbReference>
<keyword evidence="2" id="KW-0238">DNA-binding</keyword>
<dbReference type="SUPFAM" id="SSF56349">
    <property type="entry name" value="DNA breaking-rejoining enzymes"/>
    <property type="match status" value="1"/>
</dbReference>
<reference evidence="5" key="1">
    <citation type="submission" date="2020-08" db="EMBL/GenBank/DDBJ databases">
        <title>Genome public.</title>
        <authorList>
            <person name="Liu C."/>
            <person name="Sun Q."/>
        </authorList>
    </citation>
    <scope>NUCLEOTIDE SEQUENCE</scope>
    <source>
        <strain evidence="5">NSJ-68</strain>
    </source>
</reference>
<dbReference type="InterPro" id="IPR010998">
    <property type="entry name" value="Integrase_recombinase_N"/>
</dbReference>
<dbReference type="Pfam" id="PF00589">
    <property type="entry name" value="Phage_integrase"/>
    <property type="match status" value="1"/>
</dbReference>
<dbReference type="InterPro" id="IPR028259">
    <property type="entry name" value="AP2-like_int_N"/>
</dbReference>
<proteinExistence type="inferred from homology"/>
<organism evidence="5 6">
    <name type="scientific">Anaerosacchariphilus hominis</name>
    <dbReference type="NCBI Taxonomy" id="2763017"/>
    <lineage>
        <taxon>Bacteria</taxon>
        <taxon>Bacillati</taxon>
        <taxon>Bacillota</taxon>
        <taxon>Clostridia</taxon>
        <taxon>Lachnospirales</taxon>
        <taxon>Lachnospiraceae</taxon>
        <taxon>Anaerosacchariphilus</taxon>
    </lineage>
</organism>
<evidence type="ECO:0000313" key="5">
    <source>
        <dbReference type="EMBL" id="MBC5661116.1"/>
    </source>
</evidence>
<dbReference type="PANTHER" id="PTHR30349">
    <property type="entry name" value="PHAGE INTEGRASE-RELATED"/>
    <property type="match status" value="1"/>
</dbReference>
<dbReference type="Gene3D" id="1.10.150.130">
    <property type="match status" value="1"/>
</dbReference>
<dbReference type="GO" id="GO:0015074">
    <property type="term" value="P:DNA integration"/>
    <property type="evidence" value="ECO:0007669"/>
    <property type="project" value="UniProtKB-KW"/>
</dbReference>
<dbReference type="Proteomes" id="UP000649345">
    <property type="component" value="Unassembled WGS sequence"/>
</dbReference>
<feature type="domain" description="Tyr recombinase" evidence="4">
    <location>
        <begin position="176"/>
        <end position="406"/>
    </location>
</feature>
<comment type="similarity">
    <text evidence="1">Belongs to the 'phage' integrase family.</text>
</comment>
<keyword evidence="3" id="KW-0233">DNA recombination</keyword>
<accession>A0A923LED3</accession>
<keyword evidence="6" id="KW-1185">Reference proteome</keyword>
<comment type="caution">
    <text evidence="5">The sequence shown here is derived from an EMBL/GenBank/DDBJ whole genome shotgun (WGS) entry which is preliminary data.</text>
</comment>